<evidence type="ECO:0000313" key="3">
    <source>
        <dbReference type="Proteomes" id="UP000321440"/>
    </source>
</evidence>
<reference evidence="2 3" key="1">
    <citation type="submission" date="2019-07" db="EMBL/GenBank/DDBJ databases">
        <title>Whole genome shotgun sequence of Alkalibacillus haloalkaliphilus NBRC 103110.</title>
        <authorList>
            <person name="Hosoyama A."/>
            <person name="Uohara A."/>
            <person name="Ohji S."/>
            <person name="Ichikawa N."/>
        </authorList>
    </citation>
    <scope>NUCLEOTIDE SEQUENCE [LARGE SCALE GENOMIC DNA]</scope>
    <source>
        <strain evidence="2 3">NBRC 103110</strain>
    </source>
</reference>
<keyword evidence="3" id="KW-1185">Reference proteome</keyword>
<dbReference type="Pfam" id="PF01610">
    <property type="entry name" value="DDE_Tnp_ISL3"/>
    <property type="match status" value="1"/>
</dbReference>
<gene>
    <name evidence="2" type="ORF">AHA02nite_09320</name>
</gene>
<sequence>MAKEIMHSFMYPYSNAEGINNTIKILKRISCGIKSYERICRKVYGINWCYNH</sequence>
<dbReference type="AlphaFoldDB" id="A0A511W266"/>
<dbReference type="Proteomes" id="UP000321440">
    <property type="component" value="Unassembled WGS sequence"/>
</dbReference>
<dbReference type="EMBL" id="BJYA01000003">
    <property type="protein sequence ID" value="GEN45156.1"/>
    <property type="molecule type" value="Genomic_DNA"/>
</dbReference>
<dbReference type="OrthoDB" id="6197054at2"/>
<feature type="domain" description="Transposase IS204/IS1001/IS1096/IS1165 DDE" evidence="1">
    <location>
        <begin position="2"/>
        <end position="39"/>
    </location>
</feature>
<proteinExistence type="predicted"/>
<name>A0A511W266_9BACI</name>
<organism evidence="2 3">
    <name type="scientific">Alkalibacillus haloalkaliphilus</name>
    <dbReference type="NCBI Taxonomy" id="94136"/>
    <lineage>
        <taxon>Bacteria</taxon>
        <taxon>Bacillati</taxon>
        <taxon>Bacillota</taxon>
        <taxon>Bacilli</taxon>
        <taxon>Bacillales</taxon>
        <taxon>Bacillaceae</taxon>
        <taxon>Alkalibacillus</taxon>
    </lineage>
</organism>
<evidence type="ECO:0000313" key="2">
    <source>
        <dbReference type="EMBL" id="GEN45156.1"/>
    </source>
</evidence>
<dbReference type="InterPro" id="IPR002560">
    <property type="entry name" value="Transposase_DDE"/>
</dbReference>
<comment type="caution">
    <text evidence="2">The sequence shown here is derived from an EMBL/GenBank/DDBJ whole genome shotgun (WGS) entry which is preliminary data.</text>
</comment>
<evidence type="ECO:0000259" key="1">
    <source>
        <dbReference type="Pfam" id="PF01610"/>
    </source>
</evidence>
<accession>A0A511W266</accession>
<protein>
    <recommendedName>
        <fullName evidence="1">Transposase IS204/IS1001/IS1096/IS1165 DDE domain-containing protein</fullName>
    </recommendedName>
</protein>